<reference evidence="1 2" key="1">
    <citation type="submission" date="2016-04" db="EMBL/GenBank/DDBJ databases">
        <title>The genome of Intoshia linei affirms orthonectids as highly simplified spiralians.</title>
        <authorList>
            <person name="Mikhailov K.V."/>
            <person name="Slusarev G.S."/>
            <person name="Nikitin M.A."/>
            <person name="Logacheva M.D."/>
            <person name="Penin A."/>
            <person name="Aleoshin V."/>
            <person name="Panchin Y.V."/>
        </authorList>
    </citation>
    <scope>NUCLEOTIDE SEQUENCE [LARGE SCALE GENOMIC DNA]</scope>
    <source>
        <strain evidence="1">Intl2013</strain>
        <tissue evidence="1">Whole animal</tissue>
    </source>
</reference>
<organism evidence="1 2">
    <name type="scientific">Intoshia linei</name>
    <dbReference type="NCBI Taxonomy" id="1819745"/>
    <lineage>
        <taxon>Eukaryota</taxon>
        <taxon>Metazoa</taxon>
        <taxon>Spiralia</taxon>
        <taxon>Lophotrochozoa</taxon>
        <taxon>Mesozoa</taxon>
        <taxon>Orthonectida</taxon>
        <taxon>Rhopaluridae</taxon>
        <taxon>Intoshia</taxon>
    </lineage>
</organism>
<accession>A0A177B8V5</accession>
<proteinExistence type="predicted"/>
<comment type="caution">
    <text evidence="1">The sequence shown here is derived from an EMBL/GenBank/DDBJ whole genome shotgun (WGS) entry which is preliminary data.</text>
</comment>
<dbReference type="AlphaFoldDB" id="A0A177B8V5"/>
<dbReference type="Proteomes" id="UP000078046">
    <property type="component" value="Unassembled WGS sequence"/>
</dbReference>
<sequence>MVTTDFTRRSMTKRCENSIVGHLMCFKLNYNKSPTNFLRDYNVFPLKQRSGNNIVGHFNGFTFKSKLHTNRQIIKWVLSLKHEKSILQFRSYKKSIRNIQKDWCEYNNTNRLTRRSKNCSSC</sequence>
<gene>
    <name evidence="1" type="ORF">A3Q56_02152</name>
</gene>
<keyword evidence="2" id="KW-1185">Reference proteome</keyword>
<evidence type="ECO:0000313" key="1">
    <source>
        <dbReference type="EMBL" id="OAF70092.1"/>
    </source>
</evidence>
<name>A0A177B8V5_9BILA</name>
<evidence type="ECO:0000313" key="2">
    <source>
        <dbReference type="Proteomes" id="UP000078046"/>
    </source>
</evidence>
<protein>
    <submittedName>
        <fullName evidence="1">Uncharacterized protein</fullName>
    </submittedName>
</protein>
<dbReference type="EMBL" id="LWCA01000188">
    <property type="protein sequence ID" value="OAF70092.1"/>
    <property type="molecule type" value="Genomic_DNA"/>
</dbReference>